<comment type="similarity">
    <text evidence="1">Belongs to the EIF1AD family.</text>
</comment>
<dbReference type="InterPro" id="IPR006196">
    <property type="entry name" value="RNA-binding_domain_S1_IF1"/>
</dbReference>
<dbReference type="InterPro" id="IPR001253">
    <property type="entry name" value="TIF_eIF-1A"/>
</dbReference>
<sequence>MSRRRNQQAAAEEAPSPDTLTPHQVLCLVGQSKGSNVFEVTDVNQRSFLAELPSKFRKSVWIRRGTYSLRGADIVTASGNPMIV</sequence>
<feature type="region of interest" description="Disordered" evidence="3">
    <location>
        <begin position="1"/>
        <end position="21"/>
    </location>
</feature>
<accession>A0A167NSL6</accession>
<organism evidence="5 6">
    <name type="scientific">Calocera viscosa (strain TUFC12733)</name>
    <dbReference type="NCBI Taxonomy" id="1330018"/>
    <lineage>
        <taxon>Eukaryota</taxon>
        <taxon>Fungi</taxon>
        <taxon>Dikarya</taxon>
        <taxon>Basidiomycota</taxon>
        <taxon>Agaricomycotina</taxon>
        <taxon>Dacrymycetes</taxon>
        <taxon>Dacrymycetales</taxon>
        <taxon>Dacrymycetaceae</taxon>
        <taxon>Calocera</taxon>
    </lineage>
</organism>
<protein>
    <recommendedName>
        <fullName evidence="4">S1-like domain-containing protein</fullName>
    </recommendedName>
</protein>
<dbReference type="InterPro" id="IPR012340">
    <property type="entry name" value="NA-bd_OB-fold"/>
</dbReference>
<evidence type="ECO:0000256" key="3">
    <source>
        <dbReference type="SAM" id="MobiDB-lite"/>
    </source>
</evidence>
<dbReference type="Pfam" id="PF01176">
    <property type="entry name" value="eIF-1a"/>
    <property type="match status" value="1"/>
</dbReference>
<dbReference type="EMBL" id="KV417277">
    <property type="protein sequence ID" value="KZO98028.1"/>
    <property type="molecule type" value="Genomic_DNA"/>
</dbReference>
<dbReference type="InterPro" id="IPR039294">
    <property type="entry name" value="EIF1AD"/>
</dbReference>
<dbReference type="GO" id="GO:0003723">
    <property type="term" value="F:RNA binding"/>
    <property type="evidence" value="ECO:0007669"/>
    <property type="project" value="UniProtKB-KW"/>
</dbReference>
<dbReference type="PANTHER" id="PTHR21641">
    <property type="entry name" value="TRANSLATION INITIATION FACTOR-RELATED"/>
    <property type="match status" value="1"/>
</dbReference>
<evidence type="ECO:0000256" key="2">
    <source>
        <dbReference type="ARBA" id="ARBA00022884"/>
    </source>
</evidence>
<evidence type="ECO:0000259" key="4">
    <source>
        <dbReference type="Pfam" id="PF01176"/>
    </source>
</evidence>
<dbReference type="GO" id="GO:0005634">
    <property type="term" value="C:nucleus"/>
    <property type="evidence" value="ECO:0007669"/>
    <property type="project" value="TreeGrafter"/>
</dbReference>
<evidence type="ECO:0000256" key="1">
    <source>
        <dbReference type="ARBA" id="ARBA00007340"/>
    </source>
</evidence>
<dbReference type="SMART" id="SM00652">
    <property type="entry name" value="eIF1a"/>
    <property type="match status" value="1"/>
</dbReference>
<dbReference type="STRING" id="1330018.A0A167NSL6"/>
<keyword evidence="2" id="KW-0694">RNA-binding</keyword>
<reference evidence="5 6" key="1">
    <citation type="journal article" date="2016" name="Mol. Biol. Evol.">
        <title>Comparative Genomics of Early-Diverging Mushroom-Forming Fungi Provides Insights into the Origins of Lignocellulose Decay Capabilities.</title>
        <authorList>
            <person name="Nagy L.G."/>
            <person name="Riley R."/>
            <person name="Tritt A."/>
            <person name="Adam C."/>
            <person name="Daum C."/>
            <person name="Floudas D."/>
            <person name="Sun H."/>
            <person name="Yadav J.S."/>
            <person name="Pangilinan J."/>
            <person name="Larsson K.H."/>
            <person name="Matsuura K."/>
            <person name="Barry K."/>
            <person name="Labutti K."/>
            <person name="Kuo R."/>
            <person name="Ohm R.A."/>
            <person name="Bhattacharya S.S."/>
            <person name="Shirouzu T."/>
            <person name="Yoshinaga Y."/>
            <person name="Martin F.M."/>
            <person name="Grigoriev I.V."/>
            <person name="Hibbett D.S."/>
        </authorList>
    </citation>
    <scope>NUCLEOTIDE SEQUENCE [LARGE SCALE GENOMIC DNA]</scope>
    <source>
        <strain evidence="5 6">TUFC12733</strain>
    </source>
</reference>
<feature type="domain" description="S1-like" evidence="4">
    <location>
        <begin position="24"/>
        <end position="67"/>
    </location>
</feature>
<dbReference type="PANTHER" id="PTHR21641:SF0">
    <property type="entry name" value="RNA-BINDING PROTEIN EIF1AD-RELATED"/>
    <property type="match status" value="1"/>
</dbReference>
<gene>
    <name evidence="5" type="ORF">CALVIDRAFT_535634</name>
</gene>
<keyword evidence="6" id="KW-1185">Reference proteome</keyword>
<evidence type="ECO:0000313" key="6">
    <source>
        <dbReference type="Proteomes" id="UP000076738"/>
    </source>
</evidence>
<dbReference type="Proteomes" id="UP000076738">
    <property type="component" value="Unassembled WGS sequence"/>
</dbReference>
<evidence type="ECO:0000313" key="5">
    <source>
        <dbReference type="EMBL" id="KZO98028.1"/>
    </source>
</evidence>
<dbReference type="AlphaFoldDB" id="A0A167NSL6"/>
<proteinExistence type="inferred from homology"/>
<dbReference type="Gene3D" id="2.40.50.140">
    <property type="entry name" value="Nucleic acid-binding proteins"/>
    <property type="match status" value="1"/>
</dbReference>
<name>A0A167NSL6_CALVF</name>
<dbReference type="OrthoDB" id="1738325at2759"/>
<dbReference type="SUPFAM" id="SSF50249">
    <property type="entry name" value="Nucleic acid-binding proteins"/>
    <property type="match status" value="1"/>
</dbReference>
<dbReference type="GO" id="GO:0003743">
    <property type="term" value="F:translation initiation factor activity"/>
    <property type="evidence" value="ECO:0007669"/>
    <property type="project" value="InterPro"/>
</dbReference>